<keyword evidence="9" id="KW-0963">Cytoplasm</keyword>
<evidence type="ECO:0000256" key="8">
    <source>
        <dbReference type="ARBA" id="ARBA00023239"/>
    </source>
</evidence>
<feature type="binding site" evidence="9">
    <location>
        <position position="343"/>
    </location>
    <ligand>
        <name>(2R)-2-phosphoglycerate</name>
        <dbReference type="ChEBI" id="CHEBI:58289"/>
    </ligand>
</feature>
<dbReference type="Proteomes" id="UP000714915">
    <property type="component" value="Unassembled WGS sequence"/>
</dbReference>
<comment type="similarity">
    <text evidence="2 9">Belongs to the enolase family.</text>
</comment>
<evidence type="ECO:0000256" key="11">
    <source>
        <dbReference type="PIRSR" id="PIRSR001400-3"/>
    </source>
</evidence>
<dbReference type="PANTHER" id="PTHR11902:SF1">
    <property type="entry name" value="ENOLASE"/>
    <property type="match status" value="1"/>
</dbReference>
<feature type="domain" description="Enolase C-terminal TIM barrel" evidence="12">
    <location>
        <begin position="143"/>
        <end position="421"/>
    </location>
</feature>
<dbReference type="InterPro" id="IPR020811">
    <property type="entry name" value="Enolase_N"/>
</dbReference>
<evidence type="ECO:0000259" key="13">
    <source>
        <dbReference type="SMART" id="SM01193"/>
    </source>
</evidence>
<evidence type="ECO:0000313" key="14">
    <source>
        <dbReference type="EMBL" id="MCA9386610.1"/>
    </source>
</evidence>
<dbReference type="PIRSF" id="PIRSF001400">
    <property type="entry name" value="Enolase"/>
    <property type="match status" value="1"/>
</dbReference>
<dbReference type="Pfam" id="PF00113">
    <property type="entry name" value="Enolase_C"/>
    <property type="match status" value="1"/>
</dbReference>
<evidence type="ECO:0000256" key="10">
    <source>
        <dbReference type="PIRSR" id="PIRSR001400-1"/>
    </source>
</evidence>
<dbReference type="Pfam" id="PF03952">
    <property type="entry name" value="Enolase_N"/>
    <property type="match status" value="1"/>
</dbReference>
<evidence type="ECO:0000256" key="5">
    <source>
        <dbReference type="ARBA" id="ARBA00022525"/>
    </source>
</evidence>
<dbReference type="PRINTS" id="PR00148">
    <property type="entry name" value="ENOLASE"/>
</dbReference>
<comment type="caution">
    <text evidence="9">Lacks conserved residue(s) required for the propagation of feature annotation.</text>
</comment>
<comment type="subcellular location">
    <subcellularLocation>
        <location evidence="9">Cytoplasm</location>
    </subcellularLocation>
    <subcellularLocation>
        <location evidence="9">Secreted</location>
    </subcellularLocation>
    <subcellularLocation>
        <location evidence="9">Cell surface</location>
    </subcellularLocation>
    <text evidence="9">Fractions of enolase are present in both the cytoplasm and on the cell surface.</text>
</comment>
<dbReference type="SFLD" id="SFLDG00178">
    <property type="entry name" value="enolase"/>
    <property type="match status" value="1"/>
</dbReference>
<dbReference type="SFLD" id="SFLDF00002">
    <property type="entry name" value="enolase"/>
    <property type="match status" value="1"/>
</dbReference>
<reference evidence="14" key="2">
    <citation type="journal article" date="2021" name="Microbiome">
        <title>Successional dynamics and alternative stable states in a saline activated sludge microbial community over 9 years.</title>
        <authorList>
            <person name="Wang Y."/>
            <person name="Ye J."/>
            <person name="Ju F."/>
            <person name="Liu L."/>
            <person name="Boyd J.A."/>
            <person name="Deng Y."/>
            <person name="Parks D.H."/>
            <person name="Jiang X."/>
            <person name="Yin X."/>
            <person name="Woodcroft B.J."/>
            <person name="Tyson G.W."/>
            <person name="Hugenholtz P."/>
            <person name="Polz M.F."/>
            <person name="Zhang T."/>
        </authorList>
    </citation>
    <scope>NUCLEOTIDE SEQUENCE</scope>
    <source>
        <strain evidence="14">HKST-UBA09</strain>
    </source>
</reference>
<dbReference type="InterPro" id="IPR020810">
    <property type="entry name" value="Enolase_C"/>
</dbReference>
<dbReference type="GO" id="GO:0000287">
    <property type="term" value="F:magnesium ion binding"/>
    <property type="evidence" value="ECO:0007669"/>
    <property type="project" value="UniProtKB-UniRule"/>
</dbReference>
<dbReference type="EC" id="4.2.1.11" evidence="3 9"/>
<name>A0A955LAK5_9BACT</name>
<dbReference type="PANTHER" id="PTHR11902">
    <property type="entry name" value="ENOLASE"/>
    <property type="match status" value="1"/>
</dbReference>
<dbReference type="InterPro" id="IPR020809">
    <property type="entry name" value="Enolase_CS"/>
</dbReference>
<keyword evidence="6 9" id="KW-0460">Magnesium</keyword>
<comment type="cofactor">
    <cofactor evidence="9">
        <name>Mg(2+)</name>
        <dbReference type="ChEBI" id="CHEBI:18420"/>
    </cofactor>
    <text evidence="9">Binds a second Mg(2+) ion via substrate during catalysis.</text>
</comment>
<dbReference type="GO" id="GO:0000015">
    <property type="term" value="C:phosphopyruvate hydratase complex"/>
    <property type="evidence" value="ECO:0007669"/>
    <property type="project" value="InterPro"/>
</dbReference>
<feature type="binding site" evidence="9">
    <location>
        <position position="395"/>
    </location>
    <ligand>
        <name>(2R)-2-phosphoglycerate</name>
        <dbReference type="ChEBI" id="CHEBI:58289"/>
    </ligand>
</feature>
<dbReference type="EMBL" id="JAGQLF010000008">
    <property type="protein sequence ID" value="MCA9386610.1"/>
    <property type="molecule type" value="Genomic_DNA"/>
</dbReference>
<feature type="binding site" evidence="9">
    <location>
        <position position="167"/>
    </location>
    <ligand>
        <name>(2R)-2-phosphoglycerate</name>
        <dbReference type="ChEBI" id="CHEBI:58289"/>
    </ligand>
</feature>
<evidence type="ECO:0000256" key="6">
    <source>
        <dbReference type="ARBA" id="ARBA00022842"/>
    </source>
</evidence>
<dbReference type="InterPro" id="IPR000941">
    <property type="entry name" value="Enolase"/>
</dbReference>
<keyword evidence="5 9" id="KW-0964">Secreted</keyword>
<comment type="pathway">
    <text evidence="1 9">Carbohydrate degradation; glycolysis; pyruvate from D-glyceraldehyde 3-phosphate: step 4/5.</text>
</comment>
<reference evidence="14" key="1">
    <citation type="submission" date="2020-04" db="EMBL/GenBank/DDBJ databases">
        <authorList>
            <person name="Zhang T."/>
        </authorList>
    </citation>
    <scope>NUCLEOTIDE SEQUENCE</scope>
    <source>
        <strain evidence="14">HKST-UBA09</strain>
    </source>
</reference>
<dbReference type="CDD" id="cd03313">
    <property type="entry name" value="enolase"/>
    <property type="match status" value="1"/>
</dbReference>
<evidence type="ECO:0000256" key="3">
    <source>
        <dbReference type="ARBA" id="ARBA00012058"/>
    </source>
</evidence>
<comment type="catalytic activity">
    <reaction evidence="9">
        <text>(2R)-2-phosphoglycerate = phosphoenolpyruvate + H2O</text>
        <dbReference type="Rhea" id="RHEA:10164"/>
        <dbReference type="ChEBI" id="CHEBI:15377"/>
        <dbReference type="ChEBI" id="CHEBI:58289"/>
        <dbReference type="ChEBI" id="CHEBI:58702"/>
        <dbReference type="EC" id="4.2.1.11"/>
    </reaction>
</comment>
<dbReference type="Gene3D" id="3.20.20.120">
    <property type="entry name" value="Enolase-like C-terminal domain"/>
    <property type="match status" value="1"/>
</dbReference>
<feature type="binding site" evidence="9 11">
    <location>
        <position position="247"/>
    </location>
    <ligand>
        <name>Mg(2+)</name>
        <dbReference type="ChEBI" id="CHEBI:18420"/>
    </ligand>
</feature>
<comment type="cofactor">
    <cofactor evidence="11">
        <name>Mg(2+)</name>
        <dbReference type="ChEBI" id="CHEBI:18420"/>
    </cofactor>
    <text evidence="11">Mg(2+) is required for catalysis and for stabilizing the dimer.</text>
</comment>
<dbReference type="GO" id="GO:0006096">
    <property type="term" value="P:glycolytic process"/>
    <property type="evidence" value="ECO:0007669"/>
    <property type="project" value="UniProtKB-UniRule"/>
</dbReference>
<feature type="active site" description="Proton donor" evidence="9 10">
    <location>
        <position position="209"/>
    </location>
</feature>
<feature type="binding site" evidence="9">
    <location>
        <position position="372"/>
    </location>
    <ligand>
        <name>(2R)-2-phosphoglycerate</name>
        <dbReference type="ChEBI" id="CHEBI:58289"/>
    </ligand>
</feature>
<dbReference type="SUPFAM" id="SSF51604">
    <property type="entry name" value="Enolase C-terminal domain-like"/>
    <property type="match status" value="1"/>
</dbReference>
<keyword evidence="9 11" id="KW-0479">Metal-binding</keyword>
<feature type="domain" description="Enolase N-terminal" evidence="13">
    <location>
        <begin position="3"/>
        <end position="133"/>
    </location>
</feature>
<feature type="binding site" evidence="9 11">
    <location>
        <position position="290"/>
    </location>
    <ligand>
        <name>Mg(2+)</name>
        <dbReference type="ChEBI" id="CHEBI:18420"/>
    </ligand>
</feature>
<sequence length="421" mass="45902">MKIKSISAHEILASGGYPSVECIVELEDGSIGIASVPYGASAGTHEASVLNDEDPNRYGGKGMLKAVDNIKSIIAPELLGKDAKDQQDIDTLMIEIDGTEDKSKLGGNAILAVSLSVAKAEANSRKLELFEHITELFGTNINADKLPNPMVVAIEGGKHADNTTDLQEFCITGISENGPTENIRYALESYHSLKTILKKNNLSTNVGNEGAFAPNGIANNESPLMYIMEAIKVAGYTPGKDLGISIDAAASEFYKDGNYHLSIEDRVLNADELSQYYEKWLSAYPIVTVEDMHDEDDWDSWAKFNTICKNHRVELIGDDLTVTNVKRLQKAIDMDAISAILIKLNQIGTLTETVNTCLLAKQHGMDSVPSHRGGGETNDTSMVDLAVAVGAKFIKVGPTRGERIAKYNRLMEIERQLRDKR</sequence>
<evidence type="ECO:0000256" key="7">
    <source>
        <dbReference type="ARBA" id="ARBA00023152"/>
    </source>
</evidence>
<dbReference type="SMART" id="SM01193">
    <property type="entry name" value="Enolase_N"/>
    <property type="match status" value="1"/>
</dbReference>
<dbReference type="NCBIfam" id="TIGR01060">
    <property type="entry name" value="eno"/>
    <property type="match status" value="1"/>
</dbReference>
<keyword evidence="7 9" id="KW-0324">Glycolysis</keyword>
<protein>
    <recommendedName>
        <fullName evidence="4 9">Enolase</fullName>
        <ecNumber evidence="3 9">4.2.1.11</ecNumber>
    </recommendedName>
    <alternativeName>
        <fullName evidence="9">2-phospho-D-glycerate hydro-lyase</fullName>
    </alternativeName>
    <alternativeName>
        <fullName evidence="9">2-phosphoglycerate dehydratase</fullName>
    </alternativeName>
</protein>
<accession>A0A955LAK5</accession>
<evidence type="ECO:0000256" key="4">
    <source>
        <dbReference type="ARBA" id="ARBA00017068"/>
    </source>
</evidence>
<dbReference type="HAMAP" id="MF_00318">
    <property type="entry name" value="Enolase"/>
    <property type="match status" value="1"/>
</dbReference>
<gene>
    <name evidence="9 14" type="primary">eno</name>
    <name evidence="14" type="ORF">KC669_01105</name>
</gene>
<proteinExistence type="inferred from homology"/>
<keyword evidence="8 9" id="KW-0456">Lyase</keyword>
<evidence type="ECO:0000256" key="1">
    <source>
        <dbReference type="ARBA" id="ARBA00005031"/>
    </source>
</evidence>
<dbReference type="SUPFAM" id="SSF54826">
    <property type="entry name" value="Enolase N-terminal domain-like"/>
    <property type="match status" value="1"/>
</dbReference>
<dbReference type="InterPro" id="IPR036849">
    <property type="entry name" value="Enolase-like_C_sf"/>
</dbReference>
<dbReference type="AlphaFoldDB" id="A0A955LAK5"/>
<evidence type="ECO:0000256" key="9">
    <source>
        <dbReference type="HAMAP-Rule" id="MF_00318"/>
    </source>
</evidence>
<comment type="function">
    <text evidence="9">Catalyzes the reversible conversion of 2-phosphoglycerate (2-PG) into phosphoenolpyruvate (PEP). It is essential for the degradation of carbohydrates via glycolysis.</text>
</comment>
<dbReference type="GO" id="GO:0009986">
    <property type="term" value="C:cell surface"/>
    <property type="evidence" value="ECO:0007669"/>
    <property type="project" value="UniProtKB-SubCell"/>
</dbReference>
<dbReference type="GO" id="GO:0004634">
    <property type="term" value="F:phosphopyruvate hydratase activity"/>
    <property type="evidence" value="ECO:0007669"/>
    <property type="project" value="UniProtKB-UniRule"/>
</dbReference>
<dbReference type="Gene3D" id="3.30.390.10">
    <property type="entry name" value="Enolase-like, N-terminal domain"/>
    <property type="match status" value="1"/>
</dbReference>
<comment type="caution">
    <text evidence="14">The sequence shown here is derived from an EMBL/GenBank/DDBJ whole genome shotgun (WGS) entry which is preliminary data.</text>
</comment>
<dbReference type="InterPro" id="IPR029017">
    <property type="entry name" value="Enolase-like_N"/>
</dbReference>
<dbReference type="PROSITE" id="PS00164">
    <property type="entry name" value="ENOLASE"/>
    <property type="match status" value="1"/>
</dbReference>
<dbReference type="GO" id="GO:0005576">
    <property type="term" value="C:extracellular region"/>
    <property type="evidence" value="ECO:0007669"/>
    <property type="project" value="UniProtKB-SubCell"/>
</dbReference>
<feature type="binding site" evidence="9 11">
    <location>
        <position position="318"/>
    </location>
    <ligand>
        <name>Mg(2+)</name>
        <dbReference type="ChEBI" id="CHEBI:18420"/>
    </ligand>
</feature>
<evidence type="ECO:0000256" key="2">
    <source>
        <dbReference type="ARBA" id="ARBA00009604"/>
    </source>
</evidence>
<feature type="active site" description="Proton acceptor" evidence="9 10">
    <location>
        <position position="343"/>
    </location>
</feature>
<evidence type="ECO:0000259" key="12">
    <source>
        <dbReference type="SMART" id="SM01192"/>
    </source>
</evidence>
<dbReference type="SFLD" id="SFLDS00001">
    <property type="entry name" value="Enolase"/>
    <property type="match status" value="1"/>
</dbReference>
<dbReference type="SMART" id="SM01192">
    <property type="entry name" value="Enolase_C"/>
    <property type="match status" value="1"/>
</dbReference>
<organism evidence="14 15">
    <name type="scientific">Candidatus Dojkabacteria bacterium</name>
    <dbReference type="NCBI Taxonomy" id="2099670"/>
    <lineage>
        <taxon>Bacteria</taxon>
        <taxon>Candidatus Dojkabacteria</taxon>
    </lineage>
</organism>
<evidence type="ECO:0000313" key="15">
    <source>
        <dbReference type="Proteomes" id="UP000714915"/>
    </source>
</evidence>